<name>A0A367LMD2_9HYPO</name>
<evidence type="ECO:0000256" key="1">
    <source>
        <dbReference type="SAM" id="MobiDB-lite"/>
    </source>
</evidence>
<dbReference type="Pfam" id="PF14420">
    <property type="entry name" value="Clr5"/>
    <property type="match status" value="1"/>
</dbReference>
<dbReference type="STRING" id="1330021.A0A367LMD2"/>
<feature type="region of interest" description="Disordered" evidence="1">
    <location>
        <begin position="595"/>
        <end position="659"/>
    </location>
</feature>
<dbReference type="EMBL" id="LKCN02000002">
    <property type="protein sequence ID" value="RCI15596.1"/>
    <property type="molecule type" value="Genomic_DNA"/>
</dbReference>
<dbReference type="Proteomes" id="UP000253664">
    <property type="component" value="Unassembled WGS sequence"/>
</dbReference>
<comment type="caution">
    <text evidence="3">The sequence shown here is derived from an EMBL/GenBank/DDBJ whole genome shotgun (WGS) entry which is preliminary data.</text>
</comment>
<dbReference type="PANTHER" id="PTHR43948:SF21">
    <property type="entry name" value="DNAJ DOMAIN-CONTAINING PROTEIN"/>
    <property type="match status" value="1"/>
</dbReference>
<dbReference type="Pfam" id="PF00226">
    <property type="entry name" value="DnaJ"/>
    <property type="match status" value="1"/>
</dbReference>
<reference evidence="3 4" key="1">
    <citation type="journal article" date="2015" name="BMC Genomics">
        <title>Insights from the genome of Ophiocordyceps polyrhachis-furcata to pathogenicity and host specificity in insect fungi.</title>
        <authorList>
            <person name="Wichadakul D."/>
            <person name="Kobmoo N."/>
            <person name="Ingsriswang S."/>
            <person name="Tangphatsornruang S."/>
            <person name="Chantasingh D."/>
            <person name="Luangsa-ard J.J."/>
            <person name="Eurwilaichitr L."/>
        </authorList>
    </citation>
    <scope>NUCLEOTIDE SEQUENCE [LARGE SCALE GENOMIC DNA]</scope>
    <source>
        <strain evidence="3 4">BCC 54312</strain>
    </source>
</reference>
<dbReference type="PANTHER" id="PTHR43948">
    <property type="entry name" value="DNAJ HOMOLOG SUBFAMILY B"/>
    <property type="match status" value="1"/>
</dbReference>
<feature type="compositionally biased region" description="Acidic residues" evidence="1">
    <location>
        <begin position="601"/>
        <end position="610"/>
    </location>
</feature>
<dbReference type="GO" id="GO:0044183">
    <property type="term" value="F:protein folding chaperone"/>
    <property type="evidence" value="ECO:0007669"/>
    <property type="project" value="TreeGrafter"/>
</dbReference>
<dbReference type="InterPro" id="IPR001623">
    <property type="entry name" value="DnaJ_domain"/>
</dbReference>
<dbReference type="GO" id="GO:0051087">
    <property type="term" value="F:protein-folding chaperone binding"/>
    <property type="evidence" value="ECO:0007669"/>
    <property type="project" value="TreeGrafter"/>
</dbReference>
<protein>
    <recommendedName>
        <fullName evidence="2">J domain-containing protein</fullName>
    </recommendedName>
</protein>
<feature type="compositionally biased region" description="Gly residues" evidence="1">
    <location>
        <begin position="634"/>
        <end position="654"/>
    </location>
</feature>
<sequence length="763" mass="85010">MPQNETLDRMMEAGGDNGCPTATVSARRATSMASNLRSLAPRPPGCVLATTDEQPSCKDHADGEWRAMKGLIERLYIVDNRKLSETMAILESRHGFAATEQMYKKRLKKWNIRKRNYCSRSSLSLKAPPGHVYRPERYAGLELVLDSVSTWSRSKLEEDAVVQDSMSRYLENPHSTPLQDSRTMYRTFELVFDLWHHGRGQLAGMAARRAFYALEFVLTEDHPDLVWHVLDAVYDMLDRGHFQLLGMFLAYANVLAKTLLPAEGHPLVRILQQLRSSDLETEDGRRGVRHMLRQAWLGNVGILGRHVHSPSPRHLWLYEQLIWDGHTRLRKGTNGSGLAHSRHAILDTLGRLLESYDPAHRDGLRIRALMLEYTQMDLGDTRRAEKLAMDLVRRTASSNGDQRSNARFHAYARKMLARVQQEKRDWAAAEENLRWAVSKREAAHGAESDLRVIRDMWVLVKHLQRAGRLDDAARTAQDAIARAACYLRAGLPDEMAFEGDMLPSSASMSPLTLVALPTDLAVDAILGVSETATDQQIRDAYKRAALKTHPDRVASDSPERPVRTRKFQLVNDAYYTLSDSKRRRDYDIQRKLFGNKTTEDPFAEADDEPPQPETGGGSSGSYSWAWNFFTRQARGGGGEGGGGGGGATGNGNGNGDQQRTQNEQFEDVFEEMMREEGLAEDGTNRPTNKFWSMLGGVSGGALGFIVANVPGMVAGAVAGNRLGAVRDAKGKSVYSVFLELPQDARARLLSQLAARVFSHAVGV</sequence>
<dbReference type="PROSITE" id="PS50076">
    <property type="entry name" value="DNAJ_2"/>
    <property type="match status" value="1"/>
</dbReference>
<feature type="domain" description="J" evidence="2">
    <location>
        <begin position="521"/>
        <end position="590"/>
    </location>
</feature>
<dbReference type="SUPFAM" id="SSF46565">
    <property type="entry name" value="Chaperone J-domain"/>
    <property type="match status" value="1"/>
</dbReference>
<keyword evidence="4" id="KW-1185">Reference proteome</keyword>
<dbReference type="PRINTS" id="PR00625">
    <property type="entry name" value="JDOMAIN"/>
</dbReference>
<proteinExistence type="predicted"/>
<dbReference type="GO" id="GO:0005737">
    <property type="term" value="C:cytoplasm"/>
    <property type="evidence" value="ECO:0007669"/>
    <property type="project" value="TreeGrafter"/>
</dbReference>
<organism evidence="3 4">
    <name type="scientific">Ophiocordyceps polyrhachis-furcata BCC 54312</name>
    <dbReference type="NCBI Taxonomy" id="1330021"/>
    <lineage>
        <taxon>Eukaryota</taxon>
        <taxon>Fungi</taxon>
        <taxon>Dikarya</taxon>
        <taxon>Ascomycota</taxon>
        <taxon>Pezizomycotina</taxon>
        <taxon>Sordariomycetes</taxon>
        <taxon>Hypocreomycetidae</taxon>
        <taxon>Hypocreales</taxon>
        <taxon>Ophiocordycipitaceae</taxon>
        <taxon>Ophiocordyceps</taxon>
    </lineage>
</organism>
<dbReference type="AlphaFoldDB" id="A0A367LMD2"/>
<dbReference type="GO" id="GO:0051082">
    <property type="term" value="F:unfolded protein binding"/>
    <property type="evidence" value="ECO:0007669"/>
    <property type="project" value="TreeGrafter"/>
</dbReference>
<gene>
    <name evidence="3" type="ORF">L249_3411</name>
</gene>
<dbReference type="Gene3D" id="1.10.287.110">
    <property type="entry name" value="DnaJ domain"/>
    <property type="match status" value="1"/>
</dbReference>
<dbReference type="SMART" id="SM00271">
    <property type="entry name" value="DnaJ"/>
    <property type="match status" value="1"/>
</dbReference>
<evidence type="ECO:0000313" key="4">
    <source>
        <dbReference type="Proteomes" id="UP000253664"/>
    </source>
</evidence>
<evidence type="ECO:0000313" key="3">
    <source>
        <dbReference type="EMBL" id="RCI15596.1"/>
    </source>
</evidence>
<accession>A0A367LMD2</accession>
<dbReference type="CDD" id="cd06257">
    <property type="entry name" value="DnaJ"/>
    <property type="match status" value="1"/>
</dbReference>
<evidence type="ECO:0000259" key="2">
    <source>
        <dbReference type="PROSITE" id="PS50076"/>
    </source>
</evidence>
<dbReference type="InterPro" id="IPR036869">
    <property type="entry name" value="J_dom_sf"/>
</dbReference>
<dbReference type="OrthoDB" id="5308957at2759"/>
<dbReference type="GO" id="GO:0005634">
    <property type="term" value="C:nucleus"/>
    <property type="evidence" value="ECO:0007669"/>
    <property type="project" value="TreeGrafter"/>
</dbReference>
<dbReference type="InterPro" id="IPR025676">
    <property type="entry name" value="Clr5_dom"/>
</dbReference>